<proteinExistence type="predicted"/>
<accession>A0A6C0DZB0</accession>
<dbReference type="EMBL" id="MN739696">
    <property type="protein sequence ID" value="QHT21691.1"/>
    <property type="molecule type" value="Genomic_DNA"/>
</dbReference>
<dbReference type="AlphaFoldDB" id="A0A6C0DZB0"/>
<organism evidence="1">
    <name type="scientific">viral metagenome</name>
    <dbReference type="NCBI Taxonomy" id="1070528"/>
    <lineage>
        <taxon>unclassified sequences</taxon>
        <taxon>metagenomes</taxon>
        <taxon>organismal metagenomes</taxon>
    </lineage>
</organism>
<reference evidence="1" key="1">
    <citation type="journal article" date="2020" name="Nature">
        <title>Giant virus diversity and host interactions through global metagenomics.</title>
        <authorList>
            <person name="Schulz F."/>
            <person name="Roux S."/>
            <person name="Paez-Espino D."/>
            <person name="Jungbluth S."/>
            <person name="Walsh D.A."/>
            <person name="Denef V.J."/>
            <person name="McMahon K.D."/>
            <person name="Konstantinidis K.T."/>
            <person name="Eloe-Fadrosh E.A."/>
            <person name="Kyrpides N.C."/>
            <person name="Woyke T."/>
        </authorList>
    </citation>
    <scope>NUCLEOTIDE SEQUENCE</scope>
    <source>
        <strain evidence="1">GVMAG-M-3300023179-103</strain>
    </source>
</reference>
<name>A0A6C0DZB0_9ZZZZ</name>
<sequence>MNTINYNEFMKNAIIAHSDMTMNYHNALEFFILHRGTHKGQMDMVTYYNKEKFLLFSAGFLQADKNDNYFFEYAPKRDCDIMDNIEIRPVNDKIKITYYIGGQQYDPQVVKEFIIVASPYHEFKIRITFLEKPTENCEFVIHSRNYIMEPELRKKLMVSRLITDSNIYYQGMCIKN</sequence>
<protein>
    <submittedName>
        <fullName evidence="1">Uncharacterized protein</fullName>
    </submittedName>
</protein>
<evidence type="ECO:0000313" key="1">
    <source>
        <dbReference type="EMBL" id="QHT21691.1"/>
    </source>
</evidence>